<feature type="domain" description="F-box" evidence="1">
    <location>
        <begin position="20"/>
        <end position="59"/>
    </location>
</feature>
<proteinExistence type="predicted"/>
<sequence>MTQDMKRAKAAVEGDREDRISDLPRNVIDRILVLLPVQDAARTCVLSKSWRYIWTMLPSLVLDNQFCHELIGKSDLKNIKFLSI</sequence>
<evidence type="ECO:0000313" key="2">
    <source>
        <dbReference type="EMBL" id="KAK4362110.1"/>
    </source>
</evidence>
<dbReference type="EMBL" id="JAVYJV010000009">
    <property type="protein sequence ID" value="KAK4362110.1"/>
    <property type="molecule type" value="Genomic_DNA"/>
</dbReference>
<keyword evidence="3" id="KW-1185">Reference proteome</keyword>
<dbReference type="SUPFAM" id="SSF81383">
    <property type="entry name" value="F-box domain"/>
    <property type="match status" value="1"/>
</dbReference>
<evidence type="ECO:0000259" key="1">
    <source>
        <dbReference type="Pfam" id="PF00646"/>
    </source>
</evidence>
<dbReference type="InterPro" id="IPR036047">
    <property type="entry name" value="F-box-like_dom_sf"/>
</dbReference>
<gene>
    <name evidence="2" type="ORF">RND71_017351</name>
</gene>
<dbReference type="Gene3D" id="1.20.1280.50">
    <property type="match status" value="1"/>
</dbReference>
<dbReference type="PANTHER" id="PTHR32212:SF465">
    <property type="entry name" value="F-BOX DOMAIN-CONTAINING PROTEIN"/>
    <property type="match status" value="1"/>
</dbReference>
<reference evidence="2" key="1">
    <citation type="submission" date="2023-12" db="EMBL/GenBank/DDBJ databases">
        <title>Genome assembly of Anisodus tanguticus.</title>
        <authorList>
            <person name="Wang Y.-J."/>
        </authorList>
    </citation>
    <scope>NUCLEOTIDE SEQUENCE</scope>
    <source>
        <strain evidence="2">KB-2021</strain>
        <tissue evidence="2">Leaf</tissue>
    </source>
</reference>
<evidence type="ECO:0000313" key="3">
    <source>
        <dbReference type="Proteomes" id="UP001291623"/>
    </source>
</evidence>
<dbReference type="PANTHER" id="PTHR32212">
    <property type="entry name" value="CYCLIN-LIKE F-BOX"/>
    <property type="match status" value="1"/>
</dbReference>
<dbReference type="InterPro" id="IPR001810">
    <property type="entry name" value="F-box_dom"/>
</dbReference>
<protein>
    <recommendedName>
        <fullName evidence="1">F-box domain-containing protein</fullName>
    </recommendedName>
</protein>
<name>A0AAE1VJ12_9SOLA</name>
<dbReference type="AlphaFoldDB" id="A0AAE1VJ12"/>
<dbReference type="Proteomes" id="UP001291623">
    <property type="component" value="Unassembled WGS sequence"/>
</dbReference>
<dbReference type="Pfam" id="PF00646">
    <property type="entry name" value="F-box"/>
    <property type="match status" value="1"/>
</dbReference>
<comment type="caution">
    <text evidence="2">The sequence shown here is derived from an EMBL/GenBank/DDBJ whole genome shotgun (WGS) entry which is preliminary data.</text>
</comment>
<accession>A0AAE1VJ12</accession>
<organism evidence="2 3">
    <name type="scientific">Anisodus tanguticus</name>
    <dbReference type="NCBI Taxonomy" id="243964"/>
    <lineage>
        <taxon>Eukaryota</taxon>
        <taxon>Viridiplantae</taxon>
        <taxon>Streptophyta</taxon>
        <taxon>Embryophyta</taxon>
        <taxon>Tracheophyta</taxon>
        <taxon>Spermatophyta</taxon>
        <taxon>Magnoliopsida</taxon>
        <taxon>eudicotyledons</taxon>
        <taxon>Gunneridae</taxon>
        <taxon>Pentapetalae</taxon>
        <taxon>asterids</taxon>
        <taxon>lamiids</taxon>
        <taxon>Solanales</taxon>
        <taxon>Solanaceae</taxon>
        <taxon>Solanoideae</taxon>
        <taxon>Hyoscyameae</taxon>
        <taxon>Anisodus</taxon>
    </lineage>
</organism>